<dbReference type="GO" id="GO:0006542">
    <property type="term" value="P:glutamine biosynthetic process"/>
    <property type="evidence" value="ECO:0007669"/>
    <property type="project" value="InterPro"/>
</dbReference>
<sequence length="451" mass="50676">MHAQVLDTAHWDRVAALCRDNDIHTIECVVLDTWGIPRGKRIPTRQFLRGAGYAIANVIYTWDPTCFIFSTPWVNEADGFPDMHAVPDLASFRIAGWTTGVAIVMCDTVNVTTGEPIEMDARNMLKRQLARFAALGFEVNAATELECHFFKDDWSPLYDDINCYSIARGAEMESFMLDIREALRKTGIEVEACNVEYGPGQTEINLRYGPLMEMADATVYFKYIVRTVAKRHGINTTFMAKPFLLEAGNGMHVHQSLSRQGENVFASKDEDTVIGNSLMRKYLTGLLAHNKELQLIMTPTISGYKRVQDYSFSPTQVTWGLDHRLVGVRSIIGAGAGNRLESRWAAADANPYLVLAGVLGAGMDGLESDYELMEQVVGDPHIDDRWDRLPVDIEGAIANFDSPFTRSVYGDIFVDNFIIMQTREAEEFRQNADQSSPDVTDWEIKRYRGVI</sequence>
<dbReference type="InterPro" id="IPR014746">
    <property type="entry name" value="Gln_synth/guanido_kin_cat_dom"/>
</dbReference>
<name>A0A6J6TY67_9ZZZZ</name>
<dbReference type="GO" id="GO:0004356">
    <property type="term" value="F:glutamine synthetase activity"/>
    <property type="evidence" value="ECO:0007669"/>
    <property type="project" value="InterPro"/>
</dbReference>
<keyword evidence="2" id="KW-0436">Ligase</keyword>
<comment type="cofactor">
    <cofactor evidence="1">
        <name>Mg(2+)</name>
        <dbReference type="ChEBI" id="CHEBI:18420"/>
    </cofactor>
</comment>
<proteinExistence type="predicted"/>
<dbReference type="EMBL" id="CAEZYZ010000131">
    <property type="protein sequence ID" value="CAB4751323.1"/>
    <property type="molecule type" value="Genomic_DNA"/>
</dbReference>
<evidence type="ECO:0000259" key="4">
    <source>
        <dbReference type="PROSITE" id="PS51987"/>
    </source>
</evidence>
<dbReference type="SUPFAM" id="SSF54368">
    <property type="entry name" value="Glutamine synthetase, N-terminal domain"/>
    <property type="match status" value="1"/>
</dbReference>
<gene>
    <name evidence="5" type="ORF">UFOPK2810_00863</name>
</gene>
<organism evidence="5">
    <name type="scientific">freshwater metagenome</name>
    <dbReference type="NCBI Taxonomy" id="449393"/>
    <lineage>
        <taxon>unclassified sequences</taxon>
        <taxon>metagenomes</taxon>
        <taxon>ecological metagenomes</taxon>
    </lineage>
</organism>
<feature type="domain" description="GS catalytic" evidence="4">
    <location>
        <begin position="121"/>
        <end position="451"/>
    </location>
</feature>
<protein>
    <submittedName>
        <fullName evidence="5">Unannotated protein</fullName>
    </submittedName>
</protein>
<dbReference type="InterPro" id="IPR027303">
    <property type="entry name" value="Gln_synth_gly_rich_site"/>
</dbReference>
<dbReference type="SMART" id="SM01230">
    <property type="entry name" value="Gln-synt_C"/>
    <property type="match status" value="1"/>
</dbReference>
<evidence type="ECO:0000256" key="1">
    <source>
        <dbReference type="ARBA" id="ARBA00001946"/>
    </source>
</evidence>
<dbReference type="AlphaFoldDB" id="A0A6J6TY67"/>
<dbReference type="InterPro" id="IPR036651">
    <property type="entry name" value="Gln_synt_N_sf"/>
</dbReference>
<dbReference type="InterPro" id="IPR008146">
    <property type="entry name" value="Gln_synth_cat_dom"/>
</dbReference>
<evidence type="ECO:0000256" key="2">
    <source>
        <dbReference type="ARBA" id="ARBA00022598"/>
    </source>
</evidence>
<dbReference type="Pfam" id="PF00120">
    <property type="entry name" value="Gln-synt_C"/>
    <property type="match status" value="1"/>
</dbReference>
<dbReference type="PANTHER" id="PTHR43785">
    <property type="entry name" value="GAMMA-GLUTAMYLPUTRESCINE SYNTHETASE"/>
    <property type="match status" value="1"/>
</dbReference>
<dbReference type="Gene3D" id="3.10.20.70">
    <property type="entry name" value="Glutamine synthetase, N-terminal domain"/>
    <property type="match status" value="1"/>
</dbReference>
<evidence type="ECO:0000256" key="3">
    <source>
        <dbReference type="ARBA" id="ARBA00022842"/>
    </source>
</evidence>
<dbReference type="PROSITE" id="PS00181">
    <property type="entry name" value="GLNA_ATP"/>
    <property type="match status" value="1"/>
</dbReference>
<keyword evidence="3" id="KW-0460">Magnesium</keyword>
<dbReference type="Gene3D" id="3.30.590.10">
    <property type="entry name" value="Glutamine synthetase/guanido kinase, catalytic domain"/>
    <property type="match status" value="1"/>
</dbReference>
<dbReference type="PANTHER" id="PTHR43785:SF12">
    <property type="entry name" value="TYPE-1 GLUTAMINE SYNTHETASE 2"/>
    <property type="match status" value="1"/>
</dbReference>
<dbReference type="SUPFAM" id="SSF55931">
    <property type="entry name" value="Glutamine synthetase/guanido kinase"/>
    <property type="match status" value="1"/>
</dbReference>
<accession>A0A6J6TY67</accession>
<reference evidence="5" key="1">
    <citation type="submission" date="2020-05" db="EMBL/GenBank/DDBJ databases">
        <authorList>
            <person name="Chiriac C."/>
            <person name="Salcher M."/>
            <person name="Ghai R."/>
            <person name="Kavagutti S V."/>
        </authorList>
    </citation>
    <scope>NUCLEOTIDE SEQUENCE</scope>
</reference>
<evidence type="ECO:0000313" key="5">
    <source>
        <dbReference type="EMBL" id="CAB4751323.1"/>
    </source>
</evidence>
<dbReference type="PROSITE" id="PS51987">
    <property type="entry name" value="GS_CATALYTIC"/>
    <property type="match status" value="1"/>
</dbReference>